<dbReference type="OrthoDB" id="6728074at2759"/>
<dbReference type="STRING" id="195883.A0A482XLS6"/>
<reference evidence="3 4" key="1">
    <citation type="journal article" date="2017" name="Gigascience">
        <title>Genome sequence of the small brown planthopper, Laodelphax striatellus.</title>
        <authorList>
            <person name="Zhu J."/>
            <person name="Jiang F."/>
            <person name="Wang X."/>
            <person name="Yang P."/>
            <person name="Bao Y."/>
            <person name="Zhao W."/>
            <person name="Wang W."/>
            <person name="Lu H."/>
            <person name="Wang Q."/>
            <person name="Cui N."/>
            <person name="Li J."/>
            <person name="Chen X."/>
            <person name="Luo L."/>
            <person name="Yu J."/>
            <person name="Kang L."/>
            <person name="Cui F."/>
        </authorList>
    </citation>
    <scope>NUCLEOTIDE SEQUENCE [LARGE SCALE GENOMIC DNA]</scope>
    <source>
        <strain evidence="3">Lst14</strain>
    </source>
</reference>
<dbReference type="PROSITE" id="PS50853">
    <property type="entry name" value="FN3"/>
    <property type="match status" value="1"/>
</dbReference>
<proteinExistence type="predicted"/>
<dbReference type="Gene3D" id="2.60.40.10">
    <property type="entry name" value="Immunoglobulins"/>
    <property type="match status" value="1"/>
</dbReference>
<evidence type="ECO:0000259" key="2">
    <source>
        <dbReference type="PROSITE" id="PS50853"/>
    </source>
</evidence>
<dbReference type="SUPFAM" id="SSF49265">
    <property type="entry name" value="Fibronectin type III"/>
    <property type="match status" value="1"/>
</dbReference>
<sequence>MHDGGRPDAPEPPKADRITKASVTLSWRPPRHDGGSKIRGYILQKKKKGDADWSSSKSASSKCGDTPVPNCLYTMDLAIAAVLNQEQLKYITEC</sequence>
<dbReference type="AlphaFoldDB" id="A0A482XLS6"/>
<dbReference type="InParanoid" id="A0A482XLS6"/>
<dbReference type="InterPro" id="IPR003961">
    <property type="entry name" value="FN3_dom"/>
</dbReference>
<evidence type="ECO:0000313" key="3">
    <source>
        <dbReference type="EMBL" id="RZF46792.1"/>
    </source>
</evidence>
<dbReference type="InterPro" id="IPR036116">
    <property type="entry name" value="FN3_sf"/>
</dbReference>
<organism evidence="3 4">
    <name type="scientific">Laodelphax striatellus</name>
    <name type="common">Small brown planthopper</name>
    <name type="synonym">Delphax striatella</name>
    <dbReference type="NCBI Taxonomy" id="195883"/>
    <lineage>
        <taxon>Eukaryota</taxon>
        <taxon>Metazoa</taxon>
        <taxon>Ecdysozoa</taxon>
        <taxon>Arthropoda</taxon>
        <taxon>Hexapoda</taxon>
        <taxon>Insecta</taxon>
        <taxon>Pterygota</taxon>
        <taxon>Neoptera</taxon>
        <taxon>Paraneoptera</taxon>
        <taxon>Hemiptera</taxon>
        <taxon>Auchenorrhyncha</taxon>
        <taxon>Fulgoroidea</taxon>
        <taxon>Delphacidae</taxon>
        <taxon>Criomorphinae</taxon>
        <taxon>Laodelphax</taxon>
    </lineage>
</organism>
<protein>
    <recommendedName>
        <fullName evidence="2">Fibronectin type-III domain-containing protein</fullName>
    </recommendedName>
</protein>
<evidence type="ECO:0000313" key="4">
    <source>
        <dbReference type="Proteomes" id="UP000291343"/>
    </source>
</evidence>
<accession>A0A482XLS6</accession>
<gene>
    <name evidence="3" type="ORF">LSTR_LSTR012015</name>
</gene>
<comment type="caution">
    <text evidence="3">The sequence shown here is derived from an EMBL/GenBank/DDBJ whole genome shotgun (WGS) entry which is preliminary data.</text>
</comment>
<dbReference type="CDD" id="cd00063">
    <property type="entry name" value="FN3"/>
    <property type="match status" value="1"/>
</dbReference>
<name>A0A482XLS6_LAOST</name>
<feature type="compositionally biased region" description="Basic and acidic residues" evidence="1">
    <location>
        <begin position="1"/>
        <end position="19"/>
    </location>
</feature>
<dbReference type="SMR" id="A0A482XLS6"/>
<dbReference type="EMBL" id="QKKF02005673">
    <property type="protein sequence ID" value="RZF46792.1"/>
    <property type="molecule type" value="Genomic_DNA"/>
</dbReference>
<feature type="domain" description="Fibronectin type-III" evidence="2">
    <location>
        <begin position="9"/>
        <end position="94"/>
    </location>
</feature>
<dbReference type="Proteomes" id="UP000291343">
    <property type="component" value="Unassembled WGS sequence"/>
</dbReference>
<evidence type="ECO:0000256" key="1">
    <source>
        <dbReference type="SAM" id="MobiDB-lite"/>
    </source>
</evidence>
<dbReference type="Pfam" id="PF00041">
    <property type="entry name" value="fn3"/>
    <property type="match status" value="1"/>
</dbReference>
<dbReference type="InterPro" id="IPR013783">
    <property type="entry name" value="Ig-like_fold"/>
</dbReference>
<feature type="region of interest" description="Disordered" evidence="1">
    <location>
        <begin position="1"/>
        <end position="39"/>
    </location>
</feature>
<keyword evidence="4" id="KW-1185">Reference proteome</keyword>